<gene>
    <name evidence="1" type="ORF">CIN_00820</name>
</gene>
<evidence type="ECO:0000313" key="1">
    <source>
        <dbReference type="EMBL" id="EHD14150.1"/>
    </source>
</evidence>
<evidence type="ECO:0000313" key="2">
    <source>
        <dbReference type="Proteomes" id="UP000005939"/>
    </source>
</evidence>
<comment type="caution">
    <text evidence="1">The sequence shown here is derived from an EMBL/GenBank/DDBJ whole genome shotgun (WGS) entry which is preliminary data.</text>
</comment>
<dbReference type="AlphaFoldDB" id="G6EZS7"/>
<dbReference type="Proteomes" id="UP000005939">
    <property type="component" value="Unassembled WGS sequence"/>
</dbReference>
<dbReference type="RefSeq" id="WP_008853073.1">
    <property type="nucleotide sequence ID" value="NZ_AGFR01000003.1"/>
</dbReference>
<protein>
    <submittedName>
        <fullName evidence="1">Uncharacterized protein</fullName>
    </submittedName>
</protein>
<organism evidence="1 2">
    <name type="scientific">Commensalibacter intestini A911</name>
    <dbReference type="NCBI Taxonomy" id="1088868"/>
    <lineage>
        <taxon>Bacteria</taxon>
        <taxon>Pseudomonadati</taxon>
        <taxon>Pseudomonadota</taxon>
        <taxon>Alphaproteobacteria</taxon>
        <taxon>Acetobacterales</taxon>
        <taxon>Acetobacteraceae</taxon>
    </lineage>
</organism>
<accession>G6EZS7</accession>
<dbReference type="eggNOG" id="ENOG5032ZGX">
    <property type="taxonomic scope" value="Bacteria"/>
</dbReference>
<reference evidence="1 2" key="1">
    <citation type="submission" date="2011-10" db="EMBL/GenBank/DDBJ databases">
        <title>Genome Sequence of Commensalibacter intestini A911, isolated from Drosophila gut.</title>
        <authorList>
            <person name="Lee W.-J."/>
            <person name="Kim E.-K."/>
        </authorList>
    </citation>
    <scope>NUCLEOTIDE SEQUENCE [LARGE SCALE GENOMIC DNA]</scope>
    <source>
        <strain evidence="1 2">A911</strain>
    </source>
</reference>
<dbReference type="EMBL" id="AGFR01000003">
    <property type="protein sequence ID" value="EHD14150.1"/>
    <property type="molecule type" value="Genomic_DNA"/>
</dbReference>
<sequence length="182" mass="21005">MREKIIIILVILLSLNQTIKVYAQLKSSEIIQGPFKIDLYPDGKIYIEQNNDEISTGGCPTTLLILEYQKNNQIKKETIDEYYEDGACVKIASIFFSKIHNKEYVFVMQKWEQNMPAINIYDNSYDTIAYTKNKDGKLCIDLNISKDHNLSGIDGTVADGKKVHYKYKTAAVIKKYLEQKYQ</sequence>
<proteinExistence type="predicted"/>
<name>G6EZS7_9PROT</name>